<evidence type="ECO:0000313" key="2">
    <source>
        <dbReference type="Proteomes" id="UP000823863"/>
    </source>
</evidence>
<organism evidence="1 2">
    <name type="scientific">Candidatus Enterocloster excrementigallinarum</name>
    <dbReference type="NCBI Taxonomy" id="2838558"/>
    <lineage>
        <taxon>Bacteria</taxon>
        <taxon>Bacillati</taxon>
        <taxon>Bacillota</taxon>
        <taxon>Clostridia</taxon>
        <taxon>Lachnospirales</taxon>
        <taxon>Lachnospiraceae</taxon>
        <taxon>Enterocloster</taxon>
    </lineage>
</organism>
<reference evidence="1" key="1">
    <citation type="journal article" date="2021" name="PeerJ">
        <title>Extensive microbial diversity within the chicken gut microbiome revealed by metagenomics and culture.</title>
        <authorList>
            <person name="Gilroy R."/>
            <person name="Ravi A."/>
            <person name="Getino M."/>
            <person name="Pursley I."/>
            <person name="Horton D.L."/>
            <person name="Alikhan N.F."/>
            <person name="Baker D."/>
            <person name="Gharbi K."/>
            <person name="Hall N."/>
            <person name="Watson M."/>
            <person name="Adriaenssens E.M."/>
            <person name="Foster-Nyarko E."/>
            <person name="Jarju S."/>
            <person name="Secka A."/>
            <person name="Antonio M."/>
            <person name="Oren A."/>
            <person name="Chaudhuri R.R."/>
            <person name="La Ragione R."/>
            <person name="Hildebrand F."/>
            <person name="Pallen M.J."/>
        </authorList>
    </citation>
    <scope>NUCLEOTIDE SEQUENCE</scope>
    <source>
        <strain evidence="1">CHK198-12963</strain>
    </source>
</reference>
<accession>A0A9D2TE35</accession>
<dbReference type="EMBL" id="DWWB01000055">
    <property type="protein sequence ID" value="HJC66985.1"/>
    <property type="molecule type" value="Genomic_DNA"/>
</dbReference>
<comment type="caution">
    <text evidence="1">The sequence shown here is derived from an EMBL/GenBank/DDBJ whole genome shotgun (WGS) entry which is preliminary data.</text>
</comment>
<gene>
    <name evidence="1" type="ORF">H9931_09785</name>
</gene>
<dbReference type="AlphaFoldDB" id="A0A9D2TE35"/>
<dbReference type="Proteomes" id="UP000823863">
    <property type="component" value="Unassembled WGS sequence"/>
</dbReference>
<proteinExistence type="predicted"/>
<name>A0A9D2TE35_9FIRM</name>
<protein>
    <submittedName>
        <fullName evidence="1">Uncharacterized protein</fullName>
    </submittedName>
</protein>
<reference evidence="1" key="2">
    <citation type="submission" date="2021-04" db="EMBL/GenBank/DDBJ databases">
        <authorList>
            <person name="Gilroy R."/>
        </authorList>
    </citation>
    <scope>NUCLEOTIDE SEQUENCE</scope>
    <source>
        <strain evidence="1">CHK198-12963</strain>
    </source>
</reference>
<evidence type="ECO:0000313" key="1">
    <source>
        <dbReference type="EMBL" id="HJC66985.1"/>
    </source>
</evidence>
<sequence>MGITISFTMEPRKTLMGAKAWDGEKTAEFARGLGKELGYHCDIISGYVIYQLCPEGFLWMNWRGKQLVGDSQTNIVGPGFHGAVIHFLELFAARGDLKLNVKDPTGYYADRNFERMTREFFYPWFKGLLSSIVTSQRIQEGEPVCWPSDYFVPEKRPGMVMTHIRCFSLRELSGILRSGLSSAFAREFFIWNEEEKDAWYFRNCALVLLNQQCYFKPSSRSQEDRLVNQEVIRLLEKALEMDPSIPFPKEEYLEVCRLDEHQPVDLSGAEEMIKEGRIGCRRGLLYRTIGLMRFAVPGSFLYDMRAGGNSERYYDGEKTGWHEYYICGVRTEGQKAVIRQEPFGKETVERTEEFSRGEMQIKIAYYRPSRGEGCGVPRVDRTVLVGEQVAWEPSSPQLRKEQKRQEDWVYTIAAQIAYRDQLTIVSISFGGKKDENWARELILKVEPVQQ</sequence>